<dbReference type="Pfam" id="PF00309">
    <property type="entry name" value="Sigma54_AID"/>
    <property type="match status" value="1"/>
</dbReference>
<evidence type="ECO:0000256" key="8">
    <source>
        <dbReference type="ARBA" id="ARBA00023163"/>
    </source>
</evidence>
<dbReference type="InterPro" id="IPR007634">
    <property type="entry name" value="RNA_pol_sigma_54_DNA-bd"/>
</dbReference>
<evidence type="ECO:0000313" key="13">
    <source>
        <dbReference type="Proteomes" id="UP000192486"/>
    </source>
</evidence>
<dbReference type="InterPro" id="IPR000394">
    <property type="entry name" value="RNA_pol_sigma_54"/>
</dbReference>
<dbReference type="Gene3D" id="1.10.10.1330">
    <property type="entry name" value="RNA polymerase sigma-54 factor, core-binding domain"/>
    <property type="match status" value="1"/>
</dbReference>
<keyword evidence="6" id="KW-0731">Sigma factor</keyword>
<reference evidence="12 13" key="1">
    <citation type="submission" date="2016-04" db="EMBL/GenBank/DDBJ databases">
        <title>Comparative Genomics and Epigenetics of Sporosarcina ureae.</title>
        <authorList>
            <person name="Oliver A.S."/>
            <person name="Cooper K.K."/>
        </authorList>
    </citation>
    <scope>NUCLEOTIDE SEQUENCE [LARGE SCALE GENOMIC DNA]</scope>
    <source>
        <strain evidence="12 13">S204</strain>
    </source>
</reference>
<evidence type="ECO:0000256" key="7">
    <source>
        <dbReference type="ARBA" id="ARBA00023125"/>
    </source>
</evidence>
<dbReference type="EMBL" id="CP015108">
    <property type="protein sequence ID" value="ARF15706.1"/>
    <property type="molecule type" value="Genomic_DNA"/>
</dbReference>
<dbReference type="PRINTS" id="PR00045">
    <property type="entry name" value="SIGMA54FCT"/>
</dbReference>
<dbReference type="Pfam" id="PF04552">
    <property type="entry name" value="Sigma54_DBD"/>
    <property type="match status" value="1"/>
</dbReference>
<evidence type="ECO:0000259" key="10">
    <source>
        <dbReference type="Pfam" id="PF04552"/>
    </source>
</evidence>
<dbReference type="PROSITE" id="PS50044">
    <property type="entry name" value="SIGMA54_3"/>
    <property type="match status" value="1"/>
</dbReference>
<keyword evidence="2" id="KW-0240">DNA-directed RNA polymerase</keyword>
<feature type="domain" description="RNA polymerase sigma factor 54 DNA-binding" evidence="10">
    <location>
        <begin position="263"/>
        <end position="421"/>
    </location>
</feature>
<evidence type="ECO:0000256" key="1">
    <source>
        <dbReference type="ARBA" id="ARBA00008798"/>
    </source>
</evidence>
<evidence type="ECO:0000256" key="3">
    <source>
        <dbReference type="ARBA" id="ARBA00022679"/>
    </source>
</evidence>
<keyword evidence="7" id="KW-0238">DNA-binding</keyword>
<keyword evidence="4" id="KW-0548">Nucleotidyltransferase</keyword>
<dbReference type="Pfam" id="PF04963">
    <property type="entry name" value="Sigma54_CBD"/>
    <property type="match status" value="1"/>
</dbReference>
<feature type="compositionally biased region" description="Polar residues" evidence="9">
    <location>
        <begin position="58"/>
        <end position="78"/>
    </location>
</feature>
<dbReference type="InterPro" id="IPR038709">
    <property type="entry name" value="RpoN_core-bd_sf"/>
</dbReference>
<dbReference type="PANTHER" id="PTHR32248:SF4">
    <property type="entry name" value="RNA POLYMERASE SIGMA-54 FACTOR"/>
    <property type="match status" value="1"/>
</dbReference>
<sequence>MSLQQKQELSLRMTTELRQAIELLQLSTYDLELYIREKELENPVIEIQEAERTDSFQERQSPNYSSQEPNSTEWVKQQDVSMRDQMLRQVEVDFKDPKTKQLLMTLIHSLDDNGYLCTDMQSVENVEIGIELLQHIGPPGIGSRTLKECLLLQVRSCEACPELMETFISEYLPYVAERKWQQIAKGMNITMAHVNELHEFLLTLHPRPCPELGHSETEFMMPDVIVEEKHGKLSFHLNDRDLPKIGLRKEYVSSLKGTSELSSYLRDYHKQAQWLLTSIEQRRQTIIRIVTDLLEKQDAFFREGRNALQPMTMKEVADSIEMHESTISRTVSNKVIQTPAGTFDMRSLFTSKLAAQDGDSVSQSAVKASIQSLIAKEDKRKPLSDQKIVDLLLKEQGITISRRTVSKYREELHILSSSKRKSIL</sequence>
<feature type="domain" description="RNA polymerase sigma factor 54 core-binding" evidence="11">
    <location>
        <begin position="76"/>
        <end position="251"/>
    </location>
</feature>
<accession>A0ABN4YZP3</accession>
<feature type="region of interest" description="Disordered" evidence="9">
    <location>
        <begin position="49"/>
        <end position="78"/>
    </location>
</feature>
<dbReference type="RefSeq" id="WP_051210606.1">
    <property type="nucleotide sequence ID" value="NZ_CP015108.1"/>
</dbReference>
<dbReference type="PROSITE" id="PS00717">
    <property type="entry name" value="SIGMA54_1"/>
    <property type="match status" value="1"/>
</dbReference>
<proteinExistence type="inferred from homology"/>
<dbReference type="PANTHER" id="PTHR32248">
    <property type="entry name" value="RNA POLYMERASE SIGMA-54 FACTOR"/>
    <property type="match status" value="1"/>
</dbReference>
<protein>
    <submittedName>
        <fullName evidence="12">RNA polymerase sigma-54 factor</fullName>
    </submittedName>
</protein>
<keyword evidence="3" id="KW-0808">Transferase</keyword>
<gene>
    <name evidence="12" type="ORF">SporoS204_07730</name>
</gene>
<dbReference type="InterPro" id="IPR007046">
    <property type="entry name" value="RNA_pol_sigma_54_core-bd"/>
</dbReference>
<dbReference type="Gene3D" id="1.10.10.60">
    <property type="entry name" value="Homeodomain-like"/>
    <property type="match status" value="1"/>
</dbReference>
<evidence type="ECO:0000256" key="6">
    <source>
        <dbReference type="ARBA" id="ARBA00023082"/>
    </source>
</evidence>
<organism evidence="12 13">
    <name type="scientific">Sporosarcina ureae</name>
    <dbReference type="NCBI Taxonomy" id="1571"/>
    <lineage>
        <taxon>Bacteria</taxon>
        <taxon>Bacillati</taxon>
        <taxon>Bacillota</taxon>
        <taxon>Bacilli</taxon>
        <taxon>Bacillales</taxon>
        <taxon>Caryophanaceae</taxon>
        <taxon>Sporosarcina</taxon>
    </lineage>
</organism>
<keyword evidence="8" id="KW-0804">Transcription</keyword>
<comment type="similarity">
    <text evidence="1">Belongs to the sigma-54 factor family.</text>
</comment>
<keyword evidence="13" id="KW-1185">Reference proteome</keyword>
<evidence type="ECO:0000256" key="9">
    <source>
        <dbReference type="SAM" id="MobiDB-lite"/>
    </source>
</evidence>
<dbReference type="NCBIfam" id="TIGR02395">
    <property type="entry name" value="rpoN_sigma"/>
    <property type="match status" value="1"/>
</dbReference>
<evidence type="ECO:0000259" key="11">
    <source>
        <dbReference type="Pfam" id="PF04963"/>
    </source>
</evidence>
<dbReference type="Proteomes" id="UP000192486">
    <property type="component" value="Chromosome"/>
</dbReference>
<name>A0ABN4YZP3_SPOUR</name>
<dbReference type="PIRSF" id="PIRSF000774">
    <property type="entry name" value="RpoN"/>
    <property type="match status" value="1"/>
</dbReference>
<evidence type="ECO:0000256" key="5">
    <source>
        <dbReference type="ARBA" id="ARBA00023015"/>
    </source>
</evidence>
<evidence type="ECO:0000313" key="12">
    <source>
        <dbReference type="EMBL" id="ARF15706.1"/>
    </source>
</evidence>
<evidence type="ECO:0000256" key="4">
    <source>
        <dbReference type="ARBA" id="ARBA00022695"/>
    </source>
</evidence>
<evidence type="ECO:0000256" key="2">
    <source>
        <dbReference type="ARBA" id="ARBA00022478"/>
    </source>
</evidence>
<keyword evidence="5" id="KW-0805">Transcription regulation</keyword>